<evidence type="ECO:0008006" key="8">
    <source>
        <dbReference type="Google" id="ProtNLM"/>
    </source>
</evidence>
<dbReference type="InterPro" id="IPR013762">
    <property type="entry name" value="Integrase-like_cat_sf"/>
</dbReference>
<protein>
    <recommendedName>
        <fullName evidence="8">Tyrosine-type recombinase/integrase</fullName>
    </recommendedName>
</protein>
<feature type="domain" description="Core-binding (CB)" evidence="5">
    <location>
        <begin position="5"/>
        <end position="84"/>
    </location>
</feature>
<organism evidence="6 7">
    <name type="scientific">Mycobacterium kubicae</name>
    <dbReference type="NCBI Taxonomy" id="120959"/>
    <lineage>
        <taxon>Bacteria</taxon>
        <taxon>Bacillati</taxon>
        <taxon>Actinomycetota</taxon>
        <taxon>Actinomycetes</taxon>
        <taxon>Mycobacteriales</taxon>
        <taxon>Mycobacteriaceae</taxon>
        <taxon>Mycobacterium</taxon>
        <taxon>Mycobacterium simiae complex</taxon>
    </lineage>
</organism>
<reference evidence="6 7" key="1">
    <citation type="journal article" date="2019" name="Emerg. Microbes Infect.">
        <title>Comprehensive subspecies identification of 175 nontuberculous mycobacteria species based on 7547 genomic profiles.</title>
        <authorList>
            <person name="Matsumoto Y."/>
            <person name="Kinjo T."/>
            <person name="Motooka D."/>
            <person name="Nabeya D."/>
            <person name="Jung N."/>
            <person name="Uechi K."/>
            <person name="Horii T."/>
            <person name="Iida T."/>
            <person name="Fujita J."/>
            <person name="Nakamura S."/>
        </authorList>
    </citation>
    <scope>NUCLEOTIDE SEQUENCE [LARGE SCALE GENOMIC DNA]</scope>
    <source>
        <strain evidence="6 7">JCM 13573</strain>
    </source>
</reference>
<sequence length="206" mass="22325">MPTPESWIRHLDDYLDTLAAAGYPATTRATRSAHISRIARGLGVSPQNVTGASLVAFFAKQQHWARETRRGYRNSCVSFFGWAHADGRIESDPSRELPTVSPAAPTPRPAPDRVYRAALMAAGPRVMLMLRLAAELGLRRAEVAQVSTSDLTEAFDGYQLRVHGKGGKIRVLPCSDELGELIALGAAGHTDGARPACCAARRPRLR</sequence>
<keyword evidence="7" id="KW-1185">Reference proteome</keyword>
<dbReference type="Proteomes" id="UP000465306">
    <property type="component" value="Unassembled WGS sequence"/>
</dbReference>
<evidence type="ECO:0000256" key="3">
    <source>
        <dbReference type="PROSITE-ProRule" id="PRU01248"/>
    </source>
</evidence>
<evidence type="ECO:0000313" key="6">
    <source>
        <dbReference type="EMBL" id="GFG65805.1"/>
    </source>
</evidence>
<keyword evidence="2" id="KW-0233">DNA recombination</keyword>
<feature type="domain" description="Tyr recombinase" evidence="4">
    <location>
        <begin position="100"/>
        <end position="206"/>
    </location>
</feature>
<dbReference type="InterPro" id="IPR011010">
    <property type="entry name" value="DNA_brk_join_enz"/>
</dbReference>
<dbReference type="PROSITE" id="PS51898">
    <property type="entry name" value="TYR_RECOMBINASE"/>
    <property type="match status" value="1"/>
</dbReference>
<dbReference type="PROSITE" id="PS51900">
    <property type="entry name" value="CB"/>
    <property type="match status" value="1"/>
</dbReference>
<evidence type="ECO:0000256" key="1">
    <source>
        <dbReference type="ARBA" id="ARBA00023125"/>
    </source>
</evidence>
<keyword evidence="1 3" id="KW-0238">DNA-binding</keyword>
<dbReference type="SUPFAM" id="SSF56349">
    <property type="entry name" value="DNA breaking-rejoining enzymes"/>
    <property type="match status" value="1"/>
</dbReference>
<dbReference type="Gene3D" id="1.10.443.10">
    <property type="entry name" value="Intergrase catalytic core"/>
    <property type="match status" value="1"/>
</dbReference>
<dbReference type="InterPro" id="IPR044068">
    <property type="entry name" value="CB"/>
</dbReference>
<accession>A0ABQ1BQ14</accession>
<comment type="caution">
    <text evidence="6">The sequence shown here is derived from an EMBL/GenBank/DDBJ whole genome shotgun (WGS) entry which is preliminary data.</text>
</comment>
<gene>
    <name evidence="6" type="ORF">MKUB_32950</name>
</gene>
<evidence type="ECO:0000313" key="7">
    <source>
        <dbReference type="Proteomes" id="UP000465306"/>
    </source>
</evidence>
<dbReference type="InterPro" id="IPR002104">
    <property type="entry name" value="Integrase_catalytic"/>
</dbReference>
<name>A0ABQ1BQ14_9MYCO</name>
<dbReference type="EMBL" id="BLKU01000005">
    <property type="protein sequence ID" value="GFG65805.1"/>
    <property type="molecule type" value="Genomic_DNA"/>
</dbReference>
<proteinExistence type="predicted"/>
<evidence type="ECO:0000259" key="5">
    <source>
        <dbReference type="PROSITE" id="PS51900"/>
    </source>
</evidence>
<evidence type="ECO:0000256" key="2">
    <source>
        <dbReference type="ARBA" id="ARBA00023172"/>
    </source>
</evidence>
<evidence type="ECO:0000259" key="4">
    <source>
        <dbReference type="PROSITE" id="PS51898"/>
    </source>
</evidence>